<name>A0AAF0UH28_SOLVR</name>
<dbReference type="EMBL" id="CP133620">
    <property type="protein sequence ID" value="WMV46150.1"/>
    <property type="molecule type" value="Genomic_DNA"/>
</dbReference>
<accession>A0AAF0UH28</accession>
<protein>
    <submittedName>
        <fullName evidence="1">Uncharacterized protein</fullName>
    </submittedName>
</protein>
<evidence type="ECO:0000313" key="1">
    <source>
        <dbReference type="EMBL" id="WMV46150.1"/>
    </source>
</evidence>
<gene>
    <name evidence="1" type="ORF">MTR67_039535</name>
</gene>
<organism evidence="1 2">
    <name type="scientific">Solanum verrucosum</name>
    <dbReference type="NCBI Taxonomy" id="315347"/>
    <lineage>
        <taxon>Eukaryota</taxon>
        <taxon>Viridiplantae</taxon>
        <taxon>Streptophyta</taxon>
        <taxon>Embryophyta</taxon>
        <taxon>Tracheophyta</taxon>
        <taxon>Spermatophyta</taxon>
        <taxon>Magnoliopsida</taxon>
        <taxon>eudicotyledons</taxon>
        <taxon>Gunneridae</taxon>
        <taxon>Pentapetalae</taxon>
        <taxon>asterids</taxon>
        <taxon>lamiids</taxon>
        <taxon>Solanales</taxon>
        <taxon>Solanaceae</taxon>
        <taxon>Solanoideae</taxon>
        <taxon>Solaneae</taxon>
        <taxon>Solanum</taxon>
    </lineage>
</organism>
<sequence>MLDLIEDSSSIFQNSHIP</sequence>
<dbReference type="Proteomes" id="UP001234989">
    <property type="component" value="Chromosome 9"/>
</dbReference>
<reference evidence="1" key="1">
    <citation type="submission" date="2023-08" db="EMBL/GenBank/DDBJ databases">
        <title>A de novo genome assembly of Solanum verrucosum Schlechtendal, a Mexican diploid species geographically isolated from the other diploid A-genome species in potato relatives.</title>
        <authorList>
            <person name="Hosaka K."/>
        </authorList>
    </citation>
    <scope>NUCLEOTIDE SEQUENCE</scope>
    <source>
        <tissue evidence="1">Young leaves</tissue>
    </source>
</reference>
<proteinExistence type="predicted"/>
<keyword evidence="2" id="KW-1185">Reference proteome</keyword>
<evidence type="ECO:0000313" key="2">
    <source>
        <dbReference type="Proteomes" id="UP001234989"/>
    </source>
</evidence>
<dbReference type="AlphaFoldDB" id="A0AAF0UH28"/>